<evidence type="ECO:0000256" key="1">
    <source>
        <dbReference type="SAM" id="MobiDB-lite"/>
    </source>
</evidence>
<dbReference type="AlphaFoldDB" id="A0A392TQ13"/>
<evidence type="ECO:0000313" key="2">
    <source>
        <dbReference type="EMBL" id="MCI62260.1"/>
    </source>
</evidence>
<feature type="region of interest" description="Disordered" evidence="1">
    <location>
        <begin position="1"/>
        <end position="32"/>
    </location>
</feature>
<protein>
    <submittedName>
        <fullName evidence="2">Uncharacterized protein</fullName>
    </submittedName>
</protein>
<organism evidence="2 3">
    <name type="scientific">Trifolium medium</name>
    <dbReference type="NCBI Taxonomy" id="97028"/>
    <lineage>
        <taxon>Eukaryota</taxon>
        <taxon>Viridiplantae</taxon>
        <taxon>Streptophyta</taxon>
        <taxon>Embryophyta</taxon>
        <taxon>Tracheophyta</taxon>
        <taxon>Spermatophyta</taxon>
        <taxon>Magnoliopsida</taxon>
        <taxon>eudicotyledons</taxon>
        <taxon>Gunneridae</taxon>
        <taxon>Pentapetalae</taxon>
        <taxon>rosids</taxon>
        <taxon>fabids</taxon>
        <taxon>Fabales</taxon>
        <taxon>Fabaceae</taxon>
        <taxon>Papilionoideae</taxon>
        <taxon>50 kb inversion clade</taxon>
        <taxon>NPAAA clade</taxon>
        <taxon>Hologalegina</taxon>
        <taxon>IRL clade</taxon>
        <taxon>Trifolieae</taxon>
        <taxon>Trifolium</taxon>
    </lineage>
</organism>
<keyword evidence="3" id="KW-1185">Reference proteome</keyword>
<name>A0A392TQ13_9FABA</name>
<evidence type="ECO:0000313" key="3">
    <source>
        <dbReference type="Proteomes" id="UP000265520"/>
    </source>
</evidence>
<comment type="caution">
    <text evidence="2">The sequence shown here is derived from an EMBL/GenBank/DDBJ whole genome shotgun (WGS) entry which is preliminary data.</text>
</comment>
<proteinExistence type="predicted"/>
<dbReference type="EMBL" id="LXQA010615865">
    <property type="protein sequence ID" value="MCI62260.1"/>
    <property type="molecule type" value="Genomic_DNA"/>
</dbReference>
<feature type="compositionally biased region" description="Polar residues" evidence="1">
    <location>
        <begin position="1"/>
        <end position="13"/>
    </location>
</feature>
<dbReference type="Proteomes" id="UP000265520">
    <property type="component" value="Unassembled WGS sequence"/>
</dbReference>
<sequence length="32" mass="3413">SKASDADVSLQTLSSTSESSEATTSEFDDLRF</sequence>
<reference evidence="2 3" key="1">
    <citation type="journal article" date="2018" name="Front. Plant Sci.">
        <title>Red Clover (Trifolium pratense) and Zigzag Clover (T. medium) - A Picture of Genomic Similarities and Differences.</title>
        <authorList>
            <person name="Dluhosova J."/>
            <person name="Istvanek J."/>
            <person name="Nedelnik J."/>
            <person name="Repkova J."/>
        </authorList>
    </citation>
    <scope>NUCLEOTIDE SEQUENCE [LARGE SCALE GENOMIC DNA]</scope>
    <source>
        <strain evidence="3">cv. 10/8</strain>
        <tissue evidence="2">Leaf</tissue>
    </source>
</reference>
<feature type="compositionally biased region" description="Low complexity" evidence="1">
    <location>
        <begin position="14"/>
        <end position="25"/>
    </location>
</feature>
<feature type="non-terminal residue" evidence="2">
    <location>
        <position position="1"/>
    </location>
</feature>
<accession>A0A392TQ13</accession>